<accession>A0A1I7XYW1</accession>
<feature type="domain" description="FHA" evidence="2">
    <location>
        <begin position="24"/>
        <end position="80"/>
    </location>
</feature>
<sequence length="616" mass="66996">MLSVESTDDPPLGSFVFHANGDSVVIGRDATKCGITVGTKVAGVSKLHIRLTLETEEVGAPFLRVEESNTYGTVFNGKRWKAPSVRAGDSFIVGKCPFVVTSLMDEDKTPPPEEEEPEEHDEEVEEEPRGEKRRLEDGNALNSTVKRRKEDDEDDEVIGSLWPDDDRFSVHPAAMAEEDMFEEMDTAPQKPEPPKEAPSRKLKTTRASQKASQKGKTQTKSMDIRHFLGESQKTTVSALGRTVLAPESVRGSQTQKSAIAARSTKKVHPVVDVDDDDFVEATPRRSERNRSQATSSSQRTVGSVLAPDSVRGSQMSIKSHLKPSERTRSMFEDEVVAATLRSQSLVTRDKSAPIVIDDDCENDDAVSSRSTTILAPNSPPPPSIVSVAETALTSVVPESIAPGAIGQFDNEGFAVPKLPLARSLHPRGNRASVVDGDDDAQSIRSTRILAPNSPPARSVISEAQSAVTCVVPESIHPRMDDTVAEAQPSRSAPKRKGTKTPPPPKRMKQEEPDEPVEPAASGTPMTLPETKFEEDEDALTLGLTEEQINAIHEKTVCVVSLCRAMSNQASLASPISTGSTTNYKRFHKAPQGVYHHLSLGERSFSSPTERTFVRVE</sequence>
<feature type="compositionally biased region" description="Acidic residues" evidence="1">
    <location>
        <begin position="176"/>
        <end position="185"/>
    </location>
</feature>
<reference evidence="4" key="1">
    <citation type="submission" date="2016-11" db="UniProtKB">
        <authorList>
            <consortium name="WormBaseParasite"/>
        </authorList>
    </citation>
    <scope>IDENTIFICATION</scope>
</reference>
<feature type="region of interest" description="Disordered" evidence="1">
    <location>
        <begin position="477"/>
        <end position="530"/>
    </location>
</feature>
<evidence type="ECO:0000313" key="3">
    <source>
        <dbReference type="Proteomes" id="UP000095287"/>
    </source>
</evidence>
<dbReference type="PROSITE" id="PS50006">
    <property type="entry name" value="FHA_DOMAIN"/>
    <property type="match status" value="1"/>
</dbReference>
<name>A0A1I7XYW1_9BILA</name>
<protein>
    <submittedName>
        <fullName evidence="4">FHA domain-containing protein</fullName>
    </submittedName>
</protein>
<dbReference type="SUPFAM" id="SSF49879">
    <property type="entry name" value="SMAD/FHA domain"/>
    <property type="match status" value="1"/>
</dbReference>
<proteinExistence type="predicted"/>
<dbReference type="AlphaFoldDB" id="A0A1I7XYW1"/>
<dbReference type="InterPro" id="IPR008984">
    <property type="entry name" value="SMAD_FHA_dom_sf"/>
</dbReference>
<feature type="compositionally biased region" description="Basic and acidic residues" evidence="1">
    <location>
        <begin position="127"/>
        <end position="137"/>
    </location>
</feature>
<keyword evidence="3" id="KW-1185">Reference proteome</keyword>
<dbReference type="InterPro" id="IPR000253">
    <property type="entry name" value="FHA_dom"/>
</dbReference>
<feature type="compositionally biased region" description="Polar residues" evidence="1">
    <location>
        <begin position="205"/>
        <end position="221"/>
    </location>
</feature>
<evidence type="ECO:0000313" key="4">
    <source>
        <dbReference type="WBParaSite" id="L893_g11013.t1"/>
    </source>
</evidence>
<evidence type="ECO:0000259" key="2">
    <source>
        <dbReference type="PROSITE" id="PS50006"/>
    </source>
</evidence>
<dbReference type="WBParaSite" id="L893_g11013.t1">
    <property type="protein sequence ID" value="L893_g11013.t1"/>
    <property type="gene ID" value="L893_g11013"/>
</dbReference>
<organism evidence="3 4">
    <name type="scientific">Steinernema glaseri</name>
    <dbReference type="NCBI Taxonomy" id="37863"/>
    <lineage>
        <taxon>Eukaryota</taxon>
        <taxon>Metazoa</taxon>
        <taxon>Ecdysozoa</taxon>
        <taxon>Nematoda</taxon>
        <taxon>Chromadorea</taxon>
        <taxon>Rhabditida</taxon>
        <taxon>Tylenchina</taxon>
        <taxon>Panagrolaimomorpha</taxon>
        <taxon>Strongyloidoidea</taxon>
        <taxon>Steinernematidae</taxon>
        <taxon>Steinernema</taxon>
    </lineage>
</organism>
<dbReference type="Gene3D" id="2.60.200.20">
    <property type="match status" value="1"/>
</dbReference>
<feature type="compositionally biased region" description="Polar residues" evidence="1">
    <location>
        <begin position="291"/>
        <end position="301"/>
    </location>
</feature>
<feature type="region of interest" description="Disordered" evidence="1">
    <location>
        <begin position="103"/>
        <end position="229"/>
    </location>
</feature>
<feature type="region of interest" description="Disordered" evidence="1">
    <location>
        <begin position="247"/>
        <end position="328"/>
    </location>
</feature>
<evidence type="ECO:0000256" key="1">
    <source>
        <dbReference type="SAM" id="MobiDB-lite"/>
    </source>
</evidence>
<feature type="compositionally biased region" description="Acidic residues" evidence="1">
    <location>
        <begin position="112"/>
        <end position="126"/>
    </location>
</feature>
<dbReference type="Proteomes" id="UP000095287">
    <property type="component" value="Unplaced"/>
</dbReference>